<comment type="caution">
    <text evidence="1">The sequence shown here is derived from an EMBL/GenBank/DDBJ whole genome shotgun (WGS) entry which is preliminary data.</text>
</comment>
<dbReference type="Proteomes" id="UP000178374">
    <property type="component" value="Unassembled WGS sequence"/>
</dbReference>
<dbReference type="SUPFAM" id="SSF57997">
    <property type="entry name" value="Tropomyosin"/>
    <property type="match status" value="1"/>
</dbReference>
<proteinExistence type="predicted"/>
<sequence>MKNRTTKKESKYLTESKFQVFENKFQVFEKNFEKHMANIAKSFSRIDEKFDKIDQRLVQHEKAFALVLKQMQTFTEEAREHRQTMSSLMRTDIGQEKAIEDLQIRVDRLEMQIK</sequence>
<name>A0A1F6W5T5_9BACT</name>
<reference evidence="1 2" key="1">
    <citation type="journal article" date="2016" name="Nat. Commun.">
        <title>Thousands of microbial genomes shed light on interconnected biogeochemical processes in an aquifer system.</title>
        <authorList>
            <person name="Anantharaman K."/>
            <person name="Brown C.T."/>
            <person name="Hug L.A."/>
            <person name="Sharon I."/>
            <person name="Castelle C.J."/>
            <person name="Probst A.J."/>
            <person name="Thomas B.C."/>
            <person name="Singh A."/>
            <person name="Wilkins M.J."/>
            <person name="Karaoz U."/>
            <person name="Brodie E.L."/>
            <person name="Williams K.H."/>
            <person name="Hubbard S.S."/>
            <person name="Banfield J.F."/>
        </authorList>
    </citation>
    <scope>NUCLEOTIDE SEQUENCE [LARGE SCALE GENOMIC DNA]</scope>
</reference>
<gene>
    <name evidence="1" type="ORF">A3B85_01615</name>
</gene>
<dbReference type="STRING" id="1801750.A3B85_01615"/>
<dbReference type="AlphaFoldDB" id="A0A1F6W5T5"/>
<evidence type="ECO:0000313" key="1">
    <source>
        <dbReference type="EMBL" id="OGI77126.1"/>
    </source>
</evidence>
<dbReference type="EMBL" id="MFUA01000014">
    <property type="protein sequence ID" value="OGI77126.1"/>
    <property type="molecule type" value="Genomic_DNA"/>
</dbReference>
<protein>
    <submittedName>
        <fullName evidence="1">Uncharacterized protein</fullName>
    </submittedName>
</protein>
<organism evidence="1 2">
    <name type="scientific">Candidatus Nomurabacteria bacterium RIFCSPHIGHO2_02_FULL_37_13</name>
    <dbReference type="NCBI Taxonomy" id="1801750"/>
    <lineage>
        <taxon>Bacteria</taxon>
        <taxon>Candidatus Nomuraibacteriota</taxon>
    </lineage>
</organism>
<evidence type="ECO:0000313" key="2">
    <source>
        <dbReference type="Proteomes" id="UP000178374"/>
    </source>
</evidence>
<accession>A0A1F6W5T5</accession>
<dbReference type="Gene3D" id="1.20.5.300">
    <property type="match status" value="1"/>
</dbReference>